<organism evidence="2 3">
    <name type="scientific">Robertmurraya mangrovi</name>
    <dbReference type="NCBI Taxonomy" id="3098077"/>
    <lineage>
        <taxon>Bacteria</taxon>
        <taxon>Bacillati</taxon>
        <taxon>Bacillota</taxon>
        <taxon>Bacilli</taxon>
        <taxon>Bacillales</taxon>
        <taxon>Bacillaceae</taxon>
        <taxon>Robertmurraya</taxon>
    </lineage>
</organism>
<dbReference type="EMBL" id="JAXOFX010000010">
    <property type="protein sequence ID" value="MDZ5473021.1"/>
    <property type="molecule type" value="Genomic_DNA"/>
</dbReference>
<dbReference type="Pfam" id="PF12867">
    <property type="entry name" value="DinB_2"/>
    <property type="match status" value="1"/>
</dbReference>
<comment type="caution">
    <text evidence="2">The sequence shown here is derived from an EMBL/GenBank/DDBJ whole genome shotgun (WGS) entry which is preliminary data.</text>
</comment>
<accession>A0ABU5J0W8</accession>
<dbReference type="RefSeq" id="WP_322447322.1">
    <property type="nucleotide sequence ID" value="NZ_JAXOFX010000010.1"/>
</dbReference>
<proteinExistence type="predicted"/>
<dbReference type="Proteomes" id="UP001290455">
    <property type="component" value="Unassembled WGS sequence"/>
</dbReference>
<feature type="domain" description="DinB-like" evidence="1">
    <location>
        <begin position="12"/>
        <end position="149"/>
    </location>
</feature>
<gene>
    <name evidence="2" type="ORF">SM124_14985</name>
</gene>
<reference evidence="2 3" key="1">
    <citation type="submission" date="2023-11" db="EMBL/GenBank/DDBJ databases">
        <title>Bacillus jintuensis, isolated from a mudflat on the Beibu Gulf coast.</title>
        <authorList>
            <person name="Li M."/>
        </authorList>
    </citation>
    <scope>NUCLEOTIDE SEQUENCE [LARGE SCALE GENOMIC DNA]</scope>
    <source>
        <strain evidence="2 3">31A1R</strain>
    </source>
</reference>
<sequence>MNQLLSEFQNLNTFIERLKGLDETKLEQPLSEGKWSIKEVVAHLYRWDVFLLETALATAKVDKRVDFPSHSEYNFDSEKFSKTISLEELLQMTIDKRNQLIDELMKVENLEEPILVQGTTHCPHTGTRYSLHYLIREFVDHDVQHIKQMEEFLGKSILQN</sequence>
<dbReference type="SUPFAM" id="SSF109854">
    <property type="entry name" value="DinB/YfiT-like putative metalloenzymes"/>
    <property type="match status" value="1"/>
</dbReference>
<name>A0ABU5J0W8_9BACI</name>
<keyword evidence="3" id="KW-1185">Reference proteome</keyword>
<dbReference type="InterPro" id="IPR024775">
    <property type="entry name" value="DinB-like"/>
</dbReference>
<evidence type="ECO:0000259" key="1">
    <source>
        <dbReference type="Pfam" id="PF12867"/>
    </source>
</evidence>
<dbReference type="Gene3D" id="1.20.120.450">
    <property type="entry name" value="dinb family like domain"/>
    <property type="match status" value="1"/>
</dbReference>
<dbReference type="InterPro" id="IPR034660">
    <property type="entry name" value="DinB/YfiT-like"/>
</dbReference>
<protein>
    <submittedName>
        <fullName evidence="2">DinB family protein</fullName>
    </submittedName>
</protein>
<evidence type="ECO:0000313" key="3">
    <source>
        <dbReference type="Proteomes" id="UP001290455"/>
    </source>
</evidence>
<evidence type="ECO:0000313" key="2">
    <source>
        <dbReference type="EMBL" id="MDZ5473021.1"/>
    </source>
</evidence>